<feature type="region of interest" description="Disordered" evidence="1">
    <location>
        <begin position="54"/>
        <end position="74"/>
    </location>
</feature>
<evidence type="ECO:0000313" key="2">
    <source>
        <dbReference type="EMBL" id="CAA7270444.1"/>
    </source>
</evidence>
<feature type="region of interest" description="Disordered" evidence="1">
    <location>
        <begin position="184"/>
        <end position="203"/>
    </location>
</feature>
<proteinExistence type="predicted"/>
<organism evidence="2 3">
    <name type="scientific">Cyclocybe aegerita</name>
    <name type="common">Black poplar mushroom</name>
    <name type="synonym">Agrocybe aegerita</name>
    <dbReference type="NCBI Taxonomy" id="1973307"/>
    <lineage>
        <taxon>Eukaryota</taxon>
        <taxon>Fungi</taxon>
        <taxon>Dikarya</taxon>
        <taxon>Basidiomycota</taxon>
        <taxon>Agaricomycotina</taxon>
        <taxon>Agaricomycetes</taxon>
        <taxon>Agaricomycetidae</taxon>
        <taxon>Agaricales</taxon>
        <taxon>Agaricineae</taxon>
        <taxon>Bolbitiaceae</taxon>
        <taxon>Cyclocybe</taxon>
    </lineage>
</organism>
<feature type="compositionally biased region" description="Basic and acidic residues" evidence="1">
    <location>
        <begin position="184"/>
        <end position="194"/>
    </location>
</feature>
<protein>
    <submittedName>
        <fullName evidence="2">Uncharacterized protein</fullName>
    </submittedName>
</protein>
<name>A0A8S0W0L4_CYCAE</name>
<sequence>MDRTISCHLPIITPRIEFTNTNSIRLLPIITPRINFALEWTESLHLAEHDDTDSIAAASDNSPDDATLGSEMEDQDDITDLDKNKKILKPPGEPGRLNSGGYNIDNELRGWTLALIADVNQFIKQKADEHLDIGQSYSKQRAADVTSVCLMVKKQFPVVEKYDNCWPVRDMLKLYLRYMAEKEQKEGAASKEQKGVQPISPRE</sequence>
<evidence type="ECO:0000313" key="3">
    <source>
        <dbReference type="Proteomes" id="UP000467700"/>
    </source>
</evidence>
<keyword evidence="3" id="KW-1185">Reference proteome</keyword>
<dbReference type="OrthoDB" id="2686745at2759"/>
<dbReference type="AlphaFoldDB" id="A0A8S0W0L4"/>
<gene>
    <name evidence="2" type="ORF">AAE3_LOCUS12552</name>
</gene>
<comment type="caution">
    <text evidence="2">The sequence shown here is derived from an EMBL/GenBank/DDBJ whole genome shotgun (WGS) entry which is preliminary data.</text>
</comment>
<reference evidence="2 3" key="1">
    <citation type="submission" date="2020-01" db="EMBL/GenBank/DDBJ databases">
        <authorList>
            <person name="Gupta K D."/>
        </authorList>
    </citation>
    <scope>NUCLEOTIDE SEQUENCE [LARGE SCALE GENOMIC DNA]</scope>
</reference>
<dbReference type="EMBL" id="CACVBS010000090">
    <property type="protein sequence ID" value="CAA7270444.1"/>
    <property type="molecule type" value="Genomic_DNA"/>
</dbReference>
<evidence type="ECO:0000256" key="1">
    <source>
        <dbReference type="SAM" id="MobiDB-lite"/>
    </source>
</evidence>
<dbReference type="Proteomes" id="UP000467700">
    <property type="component" value="Unassembled WGS sequence"/>
</dbReference>
<accession>A0A8S0W0L4</accession>